<keyword evidence="6 7" id="KW-0539">Nucleus</keyword>
<evidence type="ECO:0000256" key="5">
    <source>
        <dbReference type="ARBA" id="ARBA00023132"/>
    </source>
</evidence>
<dbReference type="PANTHER" id="PTHR13003">
    <property type="entry name" value="NUP107-RELATED"/>
    <property type="match status" value="1"/>
</dbReference>
<dbReference type="PANTHER" id="PTHR13003:SF2">
    <property type="entry name" value="NUCLEAR PORE COMPLEX PROTEIN NUP107"/>
    <property type="match status" value="1"/>
</dbReference>
<organism evidence="9 10">
    <name type="scientific">Extremus antarcticus</name>
    <dbReference type="NCBI Taxonomy" id="702011"/>
    <lineage>
        <taxon>Eukaryota</taxon>
        <taxon>Fungi</taxon>
        <taxon>Dikarya</taxon>
        <taxon>Ascomycota</taxon>
        <taxon>Pezizomycotina</taxon>
        <taxon>Dothideomycetes</taxon>
        <taxon>Dothideomycetidae</taxon>
        <taxon>Mycosphaerellales</taxon>
        <taxon>Extremaceae</taxon>
        <taxon>Extremus</taxon>
    </lineage>
</organism>
<evidence type="ECO:0000256" key="1">
    <source>
        <dbReference type="ARBA" id="ARBA00022448"/>
    </source>
</evidence>
<comment type="subunit">
    <text evidence="7">Part of the nuclear pore complex (NPC).</text>
</comment>
<feature type="compositionally biased region" description="Polar residues" evidence="8">
    <location>
        <begin position="1"/>
        <end position="10"/>
    </location>
</feature>
<feature type="compositionally biased region" description="Low complexity" evidence="8">
    <location>
        <begin position="150"/>
        <end position="167"/>
    </location>
</feature>
<comment type="similarity">
    <text evidence="7">Belongs to the nucleoporin Nup84/Nup107 family.</text>
</comment>
<reference evidence="9" key="1">
    <citation type="submission" date="2023-04" db="EMBL/GenBank/DDBJ databases">
        <title>Black Yeasts Isolated from many extreme environments.</title>
        <authorList>
            <person name="Coleine C."/>
            <person name="Stajich J.E."/>
            <person name="Selbmann L."/>
        </authorList>
    </citation>
    <scope>NUCLEOTIDE SEQUENCE</scope>
    <source>
        <strain evidence="9">CCFEE 5312</strain>
    </source>
</reference>
<accession>A0AAJ0GD54</accession>
<dbReference type="Gene3D" id="1.10.3450.20">
    <property type="match status" value="1"/>
</dbReference>
<comment type="caution">
    <text evidence="9">The sequence shown here is derived from an EMBL/GenBank/DDBJ whole genome shotgun (WGS) entry which is preliminary data.</text>
</comment>
<sequence>MAPTLRTASQGAGGVAKQVHRKRPARKEPQDEAWGFSLGFNKTNGTTRHTEDQHDTPEVESATNVEDAVAPLRAMAEKVGKEVETFAVTLDEFFNDLPTVENRFGAVFDLVLRFRDIANDAVERLKDQHERELRLQLRQEWAEQARGSGASTTSNPFASSTSAAPTARQTEQLAELRSWQQEADLWDLFRIMLNLHPFESDAEERRQEDEARLAKLSAPHRYAPEGDLWDRFLIEDKLAQERYDIKSWLERTAYHQQSDMQGIMEELETKARRGKGLWSSGWLHTREKIKGEKRIRTWPNAAESPLPQIRRSDNNDLLVTTLDADAVTRQERTLEKSDAYFERAMWIACWEMLRRGTPWHDVCEWFEERKEGWRAVTISAAMDRTDLSLSTSAFRRVCRMASRSALATDHEAAVFGLLGGDVKAVEKVCRTVDDHLYAYYNGMLLKQFDNYLLGTCPDKAAPAPWQRSINDDSLQNPEQAEAAIQDLILRLRKGPATSKEASQPMKIIQSYLLADEVGSLVHTVGAAIAETAALQGPEDVIFLRDRQAQQDGVPLPETEVALDPQTLRMAAHMAIVHRALSPDYLENLEGDELLEDENVLVAYIQALRAAGKRDLIPIYASKLQRMRYVIVLGRYLQDITDSQEQERVLGLLGEYDLDVKAILSEQLKWVLDHSLGHDFQPRPLRMLEKTDDTKLHPGQKIIIGFMSGIATPADEAMVRCLQWFHHMRGGWKIMFDSLSVALRTALMTGNIACARELNKAYPYAEVSNRKSYETIGRAIHVQETNAEPFDQQEAMNWEMMQRQSNTYYELTQLVDALEAMSEYRSEEQKYVSKAPKPPAVPGPLRQSFKKVKDTMDPIMKGILRKPVNEREERDLAFVRENYLPEMIIAYNTILHAAGNLITRDSLLDSMELSVVVANGKKDDEDNGLQEAFVKSGRMRELVESLALTSKVMLILKAEGKEWKPRKERRGMALGIWEIGGA</sequence>
<proteinExistence type="inferred from homology"/>
<evidence type="ECO:0000256" key="6">
    <source>
        <dbReference type="ARBA" id="ARBA00023242"/>
    </source>
</evidence>
<keyword evidence="3" id="KW-0653">Protein transport</keyword>
<keyword evidence="5 7" id="KW-0906">Nuclear pore complex</keyword>
<dbReference type="GO" id="GO:0000973">
    <property type="term" value="P:post-transcriptional tethering of RNA polymerase II gene DNA at nuclear periphery"/>
    <property type="evidence" value="ECO:0007669"/>
    <property type="project" value="TreeGrafter"/>
</dbReference>
<keyword evidence="10" id="KW-1185">Reference proteome</keyword>
<feature type="region of interest" description="Disordered" evidence="8">
    <location>
        <begin position="1"/>
        <end position="62"/>
    </location>
</feature>
<dbReference type="GO" id="GO:0031080">
    <property type="term" value="C:nuclear pore outer ring"/>
    <property type="evidence" value="ECO:0007669"/>
    <property type="project" value="TreeGrafter"/>
</dbReference>
<name>A0AAJ0GD54_9PEZI</name>
<comment type="subcellular location">
    <subcellularLocation>
        <location evidence="7">Nucleus</location>
        <location evidence="7">Nuclear pore complex</location>
    </subcellularLocation>
    <subcellularLocation>
        <location evidence="7">Nucleus membrane</location>
    </subcellularLocation>
</comment>
<dbReference type="AlphaFoldDB" id="A0AAJ0GD54"/>
<dbReference type="Gene3D" id="1.20.190.50">
    <property type="match status" value="1"/>
</dbReference>
<dbReference type="EMBL" id="JAWDJX010000025">
    <property type="protein sequence ID" value="KAK3051669.1"/>
    <property type="molecule type" value="Genomic_DNA"/>
</dbReference>
<keyword evidence="7" id="KW-0472">Membrane</keyword>
<keyword evidence="2" id="KW-0509">mRNA transport</keyword>
<dbReference type="GO" id="GO:0006606">
    <property type="term" value="P:protein import into nucleus"/>
    <property type="evidence" value="ECO:0007669"/>
    <property type="project" value="TreeGrafter"/>
</dbReference>
<keyword evidence="4 7" id="KW-0811">Translocation</keyword>
<protein>
    <recommendedName>
        <fullName evidence="7">Nuclear pore complex protein</fullName>
    </recommendedName>
</protein>
<gene>
    <name evidence="9" type="primary">NUP84</name>
    <name evidence="9" type="ORF">LTR09_007325</name>
</gene>
<evidence type="ECO:0000256" key="3">
    <source>
        <dbReference type="ARBA" id="ARBA00022927"/>
    </source>
</evidence>
<feature type="compositionally biased region" description="Basic and acidic residues" evidence="8">
    <location>
        <begin position="48"/>
        <end position="57"/>
    </location>
</feature>
<evidence type="ECO:0000313" key="9">
    <source>
        <dbReference type="EMBL" id="KAK3051669.1"/>
    </source>
</evidence>
<evidence type="ECO:0000256" key="8">
    <source>
        <dbReference type="SAM" id="MobiDB-lite"/>
    </source>
</evidence>
<dbReference type="Pfam" id="PF04121">
    <property type="entry name" value="Nup84_Nup100"/>
    <property type="match status" value="1"/>
</dbReference>
<dbReference type="Proteomes" id="UP001271007">
    <property type="component" value="Unassembled WGS sequence"/>
</dbReference>
<evidence type="ECO:0000256" key="4">
    <source>
        <dbReference type="ARBA" id="ARBA00023010"/>
    </source>
</evidence>
<evidence type="ECO:0000256" key="7">
    <source>
        <dbReference type="RuleBase" id="RU365072"/>
    </source>
</evidence>
<dbReference type="GO" id="GO:0006406">
    <property type="term" value="P:mRNA export from nucleus"/>
    <property type="evidence" value="ECO:0007669"/>
    <property type="project" value="TreeGrafter"/>
</dbReference>
<comment type="function">
    <text evidence="7">Functions as a component of the nuclear pore complex (NPC).</text>
</comment>
<feature type="region of interest" description="Disordered" evidence="8">
    <location>
        <begin position="144"/>
        <end position="172"/>
    </location>
</feature>
<dbReference type="InterPro" id="IPR007252">
    <property type="entry name" value="Nup84/Nup107"/>
</dbReference>
<dbReference type="GO" id="GO:0017056">
    <property type="term" value="F:structural constituent of nuclear pore"/>
    <property type="evidence" value="ECO:0007669"/>
    <property type="project" value="UniProtKB-UniRule"/>
</dbReference>
<evidence type="ECO:0000256" key="2">
    <source>
        <dbReference type="ARBA" id="ARBA00022816"/>
    </source>
</evidence>
<keyword evidence="1 7" id="KW-0813">Transport</keyword>
<dbReference type="GO" id="GO:0031965">
    <property type="term" value="C:nuclear membrane"/>
    <property type="evidence" value="ECO:0007669"/>
    <property type="project" value="UniProtKB-SubCell"/>
</dbReference>
<evidence type="ECO:0000313" key="10">
    <source>
        <dbReference type="Proteomes" id="UP001271007"/>
    </source>
</evidence>